<dbReference type="SUPFAM" id="SSF53448">
    <property type="entry name" value="Nucleotide-diphospho-sugar transferases"/>
    <property type="match status" value="1"/>
</dbReference>
<evidence type="ECO:0000259" key="5">
    <source>
        <dbReference type="Pfam" id="PF00535"/>
    </source>
</evidence>
<organism evidence="6 7">
    <name type="scientific">Williamwhitmania taraxaci</name>
    <dbReference type="NCBI Taxonomy" id="1640674"/>
    <lineage>
        <taxon>Bacteria</taxon>
        <taxon>Pseudomonadati</taxon>
        <taxon>Bacteroidota</taxon>
        <taxon>Bacteroidia</taxon>
        <taxon>Bacteroidales</taxon>
        <taxon>Williamwhitmaniaceae</taxon>
        <taxon>Williamwhitmania</taxon>
    </lineage>
</organism>
<keyword evidence="3 6" id="KW-0808">Transferase</keyword>
<dbReference type="STRING" id="1640674.SAMN05216323_10035"/>
<protein>
    <submittedName>
        <fullName evidence="6">Glycosyltransferase, catalytic subunit of cellulose synthase and poly-beta-1,6-N-acetylglucosamine synthase</fullName>
    </submittedName>
</protein>
<gene>
    <name evidence="6" type="ORF">SAMN05216323_10035</name>
</gene>
<dbReference type="PANTHER" id="PTHR43630">
    <property type="entry name" value="POLY-BETA-1,6-N-ACETYL-D-GLUCOSAMINE SYNTHASE"/>
    <property type="match status" value="1"/>
</dbReference>
<reference evidence="6 7" key="1">
    <citation type="submission" date="2016-09" db="EMBL/GenBank/DDBJ databases">
        <authorList>
            <person name="Capua I."/>
            <person name="De Benedictis P."/>
            <person name="Joannis T."/>
            <person name="Lombin L.H."/>
            <person name="Cattoli G."/>
        </authorList>
    </citation>
    <scope>NUCLEOTIDE SEQUENCE [LARGE SCALE GENOMIC DNA]</scope>
    <source>
        <strain evidence="6 7">A7P-90m</strain>
    </source>
</reference>
<dbReference type="InterPro" id="IPR029044">
    <property type="entry name" value="Nucleotide-diphossugar_trans"/>
</dbReference>
<proteinExistence type="inferred from homology"/>
<dbReference type="AlphaFoldDB" id="A0A1G6GQ08"/>
<dbReference type="GO" id="GO:0016757">
    <property type="term" value="F:glycosyltransferase activity"/>
    <property type="evidence" value="ECO:0007669"/>
    <property type="project" value="UniProtKB-KW"/>
</dbReference>
<evidence type="ECO:0000313" key="6">
    <source>
        <dbReference type="EMBL" id="SDB84034.1"/>
    </source>
</evidence>
<keyword evidence="4" id="KW-1133">Transmembrane helix</keyword>
<dbReference type="Pfam" id="PF00535">
    <property type="entry name" value="Glycos_transf_2"/>
    <property type="match status" value="1"/>
</dbReference>
<keyword evidence="7" id="KW-1185">Reference proteome</keyword>
<accession>A0A1G6GQ08</accession>
<dbReference type="OrthoDB" id="9766971at2"/>
<evidence type="ECO:0000256" key="1">
    <source>
        <dbReference type="ARBA" id="ARBA00006739"/>
    </source>
</evidence>
<feature type="transmembrane region" description="Helical" evidence="4">
    <location>
        <begin position="294"/>
        <end position="313"/>
    </location>
</feature>
<feature type="transmembrane region" description="Helical" evidence="4">
    <location>
        <begin position="352"/>
        <end position="371"/>
    </location>
</feature>
<dbReference type="InterPro" id="IPR001173">
    <property type="entry name" value="Glyco_trans_2-like"/>
</dbReference>
<dbReference type="Gene3D" id="3.90.550.10">
    <property type="entry name" value="Spore Coat Polysaccharide Biosynthesis Protein SpsA, Chain A"/>
    <property type="match status" value="1"/>
</dbReference>
<evidence type="ECO:0000256" key="4">
    <source>
        <dbReference type="SAM" id="Phobius"/>
    </source>
</evidence>
<feature type="transmembrane region" description="Helical" evidence="4">
    <location>
        <begin position="319"/>
        <end position="340"/>
    </location>
</feature>
<dbReference type="PANTHER" id="PTHR43630:SF1">
    <property type="entry name" value="POLY-BETA-1,6-N-ACETYL-D-GLUCOSAMINE SYNTHASE"/>
    <property type="match status" value="1"/>
</dbReference>
<keyword evidence="2" id="KW-0328">Glycosyltransferase</keyword>
<evidence type="ECO:0000256" key="2">
    <source>
        <dbReference type="ARBA" id="ARBA00022676"/>
    </source>
</evidence>
<dbReference type="Proteomes" id="UP000199452">
    <property type="component" value="Unassembled WGS sequence"/>
</dbReference>
<evidence type="ECO:0000313" key="7">
    <source>
        <dbReference type="Proteomes" id="UP000199452"/>
    </source>
</evidence>
<dbReference type="RefSeq" id="WP_092434547.1">
    <property type="nucleotide sequence ID" value="NZ_FMYP01000003.1"/>
</dbReference>
<comment type="similarity">
    <text evidence="1">Belongs to the glycosyltransferase 2 family.</text>
</comment>
<feature type="transmembrane region" description="Helical" evidence="4">
    <location>
        <begin position="6"/>
        <end position="26"/>
    </location>
</feature>
<sequence length="386" mass="44687">MEYLFWIPALLVFHSYILYPIILRILTSKEKKKIDLFSLEDNLPSISILMAVHNEESVIAKKIESIFSTNYPVHKIEVIIGSDSSTDRTNDILSEKTILHPQLQYFIFERRGKANTINELLDKSTGEIIISTDANVFFTQTTIFELVKHFKNDQIGLVDSRMRNTGLQSHGISIQESTYINREVLIKNREGRIWGSMMGPFGGCFATRRSCYNKVPSTFFMDDFYICMRVIEQGFKTINSLDADVYEDVSNQSHEEFRRKVRISIGNFQNLFRFKGLLLPPWKGRAFAFISHKAIRWVGPILIIIALLANIALARENNAYLTVLVIFLVSFLLLPLDFFLKRINIHITFVRFVTHFYGMNLALLVGFYKFIKGVKSNVWQPTQRNQ</sequence>
<keyword evidence="4" id="KW-0472">Membrane</keyword>
<evidence type="ECO:0000256" key="3">
    <source>
        <dbReference type="ARBA" id="ARBA00022679"/>
    </source>
</evidence>
<name>A0A1G6GQ08_9BACT</name>
<dbReference type="EMBL" id="FMYP01000003">
    <property type="protein sequence ID" value="SDB84034.1"/>
    <property type="molecule type" value="Genomic_DNA"/>
</dbReference>
<keyword evidence="4" id="KW-0812">Transmembrane</keyword>
<feature type="domain" description="Glycosyltransferase 2-like" evidence="5">
    <location>
        <begin position="47"/>
        <end position="213"/>
    </location>
</feature>